<dbReference type="InterPro" id="IPR036388">
    <property type="entry name" value="WH-like_DNA-bd_sf"/>
</dbReference>
<organism evidence="1 2">
    <name type="scientific">Trinickia dabaoshanensis</name>
    <dbReference type="NCBI Taxonomy" id="564714"/>
    <lineage>
        <taxon>Bacteria</taxon>
        <taxon>Pseudomonadati</taxon>
        <taxon>Pseudomonadota</taxon>
        <taxon>Betaproteobacteria</taxon>
        <taxon>Burkholderiales</taxon>
        <taxon>Burkholderiaceae</taxon>
        <taxon>Trinickia</taxon>
    </lineage>
</organism>
<dbReference type="AlphaFoldDB" id="A0A2N7VE74"/>
<accession>A0A2N7VE74</accession>
<evidence type="ECO:0000313" key="1">
    <source>
        <dbReference type="EMBL" id="PMS15449.1"/>
    </source>
</evidence>
<sequence>MATGKLISASYVERVLLTGIVSRLVRKGVIEQIPDDVEQCQKRLRIAATGLKRREQLPDPIALLQSAAFDIVDESELALVVEVFQAATDRFNNHHLFLEPKK</sequence>
<dbReference type="EMBL" id="PNYA01000031">
    <property type="protein sequence ID" value="PMS15449.1"/>
    <property type="molecule type" value="Genomic_DNA"/>
</dbReference>
<name>A0A2N7VE74_9BURK</name>
<keyword evidence="2" id="KW-1185">Reference proteome</keyword>
<dbReference type="Proteomes" id="UP000235616">
    <property type="component" value="Unassembled WGS sequence"/>
</dbReference>
<dbReference type="SUPFAM" id="SSF46785">
    <property type="entry name" value="Winged helix' DNA-binding domain"/>
    <property type="match status" value="1"/>
</dbReference>
<protein>
    <submittedName>
        <fullName evidence="1">Uncharacterized protein</fullName>
    </submittedName>
</protein>
<evidence type="ECO:0000313" key="2">
    <source>
        <dbReference type="Proteomes" id="UP000235616"/>
    </source>
</evidence>
<dbReference type="Gene3D" id="1.10.10.10">
    <property type="entry name" value="Winged helix-like DNA-binding domain superfamily/Winged helix DNA-binding domain"/>
    <property type="match status" value="1"/>
</dbReference>
<proteinExistence type="predicted"/>
<dbReference type="InterPro" id="IPR036390">
    <property type="entry name" value="WH_DNA-bd_sf"/>
</dbReference>
<gene>
    <name evidence="1" type="ORF">C0Z18_26770</name>
</gene>
<reference evidence="1 2" key="1">
    <citation type="submission" date="2018-01" db="EMBL/GenBank/DDBJ databases">
        <title>Whole genome analyses suggest that Burkholderia sensu lato contains two further novel genera in the rhizoxinica-symbiotica group Mycetohabitans gen. nov., and Trinickia gen. nov.: implications for the evolution of diazotrophy and nodulation in the Burkholderiaceae.</title>
        <authorList>
            <person name="Estrada-de los Santos P."/>
            <person name="Palmer M."/>
            <person name="Chavez-Ramirez B."/>
            <person name="Beukes C."/>
            <person name="Steenkamp E.T."/>
            <person name="Hirsch A.M."/>
            <person name="Manyaka P."/>
            <person name="Maluk M."/>
            <person name="Lafos M."/>
            <person name="Crook M."/>
            <person name="Gross E."/>
            <person name="Simon M.F."/>
            <person name="Bueno dos Reis Junior F."/>
            <person name="Poole P.S."/>
            <person name="Venter S.N."/>
            <person name="James E.K."/>
        </authorList>
    </citation>
    <scope>NUCLEOTIDE SEQUENCE [LARGE SCALE GENOMIC DNA]</scope>
    <source>
        <strain evidence="1 2">GIMN1.004</strain>
    </source>
</reference>
<comment type="caution">
    <text evidence="1">The sequence shown here is derived from an EMBL/GenBank/DDBJ whole genome shotgun (WGS) entry which is preliminary data.</text>
</comment>